<organism evidence="1 2">
    <name type="scientific">Candidatus Lambdaproteobacteria bacterium RIFOXYD2_FULL_50_16</name>
    <dbReference type="NCBI Taxonomy" id="1817772"/>
    <lineage>
        <taxon>Bacteria</taxon>
        <taxon>Pseudomonadati</taxon>
        <taxon>Pseudomonadota</taxon>
        <taxon>Candidatus Lambdaproteobacteria</taxon>
    </lineage>
</organism>
<dbReference type="STRING" id="1817772.A2527_02415"/>
<name>A0A1F6GDZ5_9PROT</name>
<dbReference type="EMBL" id="MFNE01000016">
    <property type="protein sequence ID" value="OGG96333.1"/>
    <property type="molecule type" value="Genomic_DNA"/>
</dbReference>
<dbReference type="Proteomes" id="UP000178449">
    <property type="component" value="Unassembled WGS sequence"/>
</dbReference>
<gene>
    <name evidence="1" type="ORF">A2527_02415</name>
</gene>
<dbReference type="AlphaFoldDB" id="A0A1F6GDZ5"/>
<comment type="caution">
    <text evidence="1">The sequence shown here is derived from an EMBL/GenBank/DDBJ whole genome shotgun (WGS) entry which is preliminary data.</text>
</comment>
<sequence>MGVHSTQSALPTTNLIKSPLATVRLRRAKARGCFLWDTVVSRAFKMMQEAPQTWRKLDGSPRLAQVIEGVKFKDGIEQPRVA</sequence>
<accession>A0A1F6GDZ5</accession>
<proteinExistence type="predicted"/>
<protein>
    <submittedName>
        <fullName evidence="1">Uncharacterized protein</fullName>
    </submittedName>
</protein>
<evidence type="ECO:0000313" key="1">
    <source>
        <dbReference type="EMBL" id="OGG96333.1"/>
    </source>
</evidence>
<reference evidence="1 2" key="1">
    <citation type="journal article" date="2016" name="Nat. Commun.">
        <title>Thousands of microbial genomes shed light on interconnected biogeochemical processes in an aquifer system.</title>
        <authorList>
            <person name="Anantharaman K."/>
            <person name="Brown C.T."/>
            <person name="Hug L.A."/>
            <person name="Sharon I."/>
            <person name="Castelle C.J."/>
            <person name="Probst A.J."/>
            <person name="Thomas B.C."/>
            <person name="Singh A."/>
            <person name="Wilkins M.J."/>
            <person name="Karaoz U."/>
            <person name="Brodie E.L."/>
            <person name="Williams K.H."/>
            <person name="Hubbard S.S."/>
            <person name="Banfield J.F."/>
        </authorList>
    </citation>
    <scope>NUCLEOTIDE SEQUENCE [LARGE SCALE GENOMIC DNA]</scope>
</reference>
<evidence type="ECO:0000313" key="2">
    <source>
        <dbReference type="Proteomes" id="UP000178449"/>
    </source>
</evidence>